<evidence type="ECO:0000256" key="8">
    <source>
        <dbReference type="SAM" id="MobiDB-lite"/>
    </source>
</evidence>
<comment type="caution">
    <text evidence="9">The sequence shown here is derived from an EMBL/GenBank/DDBJ whole genome shotgun (WGS) entry which is preliminary data.</text>
</comment>
<dbReference type="GO" id="GO:0045943">
    <property type="term" value="P:positive regulation of transcription by RNA polymerase I"/>
    <property type="evidence" value="ECO:0007669"/>
    <property type="project" value="TreeGrafter"/>
</dbReference>
<accession>A0A9W6SV17</accession>
<name>A0A9W6SV17_CANBO</name>
<comment type="subcellular location">
    <subcellularLocation>
        <location evidence="1">Nucleus</location>
        <location evidence="1">Nucleolus</location>
    </subcellularLocation>
</comment>
<keyword evidence="5" id="KW-0539">Nucleus</keyword>
<feature type="compositionally biased region" description="Basic residues" evidence="8">
    <location>
        <begin position="628"/>
        <end position="648"/>
    </location>
</feature>
<evidence type="ECO:0000256" key="6">
    <source>
        <dbReference type="ARBA" id="ARBA00039238"/>
    </source>
</evidence>
<dbReference type="GO" id="GO:0005730">
    <property type="term" value="C:nucleolus"/>
    <property type="evidence" value="ECO:0007669"/>
    <property type="project" value="UniProtKB-SubCell"/>
</dbReference>
<evidence type="ECO:0000256" key="7">
    <source>
        <dbReference type="ARBA" id="ARBA00039514"/>
    </source>
</evidence>
<keyword evidence="4" id="KW-0677">Repeat</keyword>
<evidence type="ECO:0000313" key="9">
    <source>
        <dbReference type="EMBL" id="GME66970.1"/>
    </source>
</evidence>
<feature type="compositionally biased region" description="Basic and acidic residues" evidence="8">
    <location>
        <begin position="593"/>
        <end position="603"/>
    </location>
</feature>
<dbReference type="Proteomes" id="UP001165120">
    <property type="component" value="Unassembled WGS sequence"/>
</dbReference>
<evidence type="ECO:0000256" key="2">
    <source>
        <dbReference type="ARBA" id="ARBA00007625"/>
    </source>
</evidence>
<dbReference type="InterPro" id="IPR001680">
    <property type="entry name" value="WD40_rpt"/>
</dbReference>
<dbReference type="AlphaFoldDB" id="A0A9W6SV17"/>
<comment type="similarity">
    <text evidence="2">Belongs to the WD repeat WDR55 family.</text>
</comment>
<feature type="compositionally biased region" description="Low complexity" evidence="8">
    <location>
        <begin position="479"/>
        <end position="494"/>
    </location>
</feature>
<sequence>MGKSKETLKLRGKESNSNPILNIKFNDPLFTFASSSYKNIIALGSANGYVKLINYNDTFLQDSYNSYIDKTNDSVNNNNNRIKNKKYSPHTAIIGEKSISLKHYDHVSGEITDGNDEIEDFVSVSWKTKRHKGSCRSIVFDYDGESIYSMGSDNVIKLANTETGKVINKTDDGFVKELGNTKLTKILSAPNKNFLLTSTENGNLFVFDKRDLRKKIYDLKNLHDDSINDLSHLSPKSDYQFISLGSTNLTHFDLRKGPITKSEDQEDELLCGSFMDPTSGSNFNTYVTGLGEGLVTIWDYSKNRFNDQISRIKINKNQSIDCLVPDFNNLDANNLFIGSSDGLINKLNIKNGNFLESRIHSLSDEVSSLDFDYNYRLISSGMDNLKIWSNDDKDESDHEDDMEESDSDESDFDRNDSDDSDDSDSDSDSDSGSGSGSDSDSEDEEEEEWNGFDDNDQEDQDDKEEEEEQEQEQEEQEQEQVQGQEQGQVQGQEQGQEEEEEEEELNIFNRMKSSIKRRLSGLISIDAPAKAQKTEPVVDTTPTTPTTAIEDLKEGDISGEEVSDSDDDNEIENSNIKTKKNSGNSGKIVELSQIRDKLLKQLEDSDEDGDNGSNVDSNSDNEEISNTRKSKKLTKKEKMKLKKQKKLDKKSQNNSSKQSHEHGIRKFDDL</sequence>
<feature type="compositionally biased region" description="Acidic residues" evidence="8">
    <location>
        <begin position="495"/>
        <end position="505"/>
    </location>
</feature>
<keyword evidence="10" id="KW-1185">Reference proteome</keyword>
<dbReference type="Gene3D" id="2.130.10.10">
    <property type="entry name" value="YVTN repeat-like/Quinoprotein amine dehydrogenase"/>
    <property type="match status" value="2"/>
</dbReference>
<proteinExistence type="inferred from homology"/>
<dbReference type="SUPFAM" id="SSF50978">
    <property type="entry name" value="WD40 repeat-like"/>
    <property type="match status" value="1"/>
</dbReference>
<dbReference type="GO" id="GO:0006364">
    <property type="term" value="P:rRNA processing"/>
    <property type="evidence" value="ECO:0007669"/>
    <property type="project" value="TreeGrafter"/>
</dbReference>
<dbReference type="PANTHER" id="PTHR19924:SF31">
    <property type="entry name" value="WD REPEAT-CONTAINING PROTEIN JIP5"/>
    <property type="match status" value="1"/>
</dbReference>
<dbReference type="InterPro" id="IPR036322">
    <property type="entry name" value="WD40_repeat_dom_sf"/>
</dbReference>
<gene>
    <name evidence="9" type="ORF">Cboi02_000040800</name>
</gene>
<feature type="region of interest" description="Disordered" evidence="8">
    <location>
        <begin position="525"/>
        <end position="670"/>
    </location>
</feature>
<evidence type="ECO:0000256" key="3">
    <source>
        <dbReference type="ARBA" id="ARBA00022574"/>
    </source>
</evidence>
<evidence type="ECO:0000256" key="5">
    <source>
        <dbReference type="ARBA" id="ARBA00023242"/>
    </source>
</evidence>
<evidence type="ECO:0000256" key="4">
    <source>
        <dbReference type="ARBA" id="ARBA00022737"/>
    </source>
</evidence>
<evidence type="ECO:0000313" key="10">
    <source>
        <dbReference type="Proteomes" id="UP001165120"/>
    </source>
</evidence>
<feature type="compositionally biased region" description="Acidic residues" evidence="8">
    <location>
        <begin position="557"/>
        <end position="571"/>
    </location>
</feature>
<evidence type="ECO:0000256" key="1">
    <source>
        <dbReference type="ARBA" id="ARBA00004604"/>
    </source>
</evidence>
<dbReference type="EMBL" id="BSXN01000074">
    <property type="protein sequence ID" value="GME66970.1"/>
    <property type="molecule type" value="Genomic_DNA"/>
</dbReference>
<feature type="compositionally biased region" description="Acidic residues" evidence="8">
    <location>
        <begin position="418"/>
        <end position="429"/>
    </location>
</feature>
<keyword evidence="3" id="KW-0853">WD repeat</keyword>
<dbReference type="SMART" id="SM00320">
    <property type="entry name" value="WD40"/>
    <property type="match status" value="4"/>
</dbReference>
<organism evidence="9 10">
    <name type="scientific">Candida boidinii</name>
    <name type="common">Yeast</name>
    <dbReference type="NCBI Taxonomy" id="5477"/>
    <lineage>
        <taxon>Eukaryota</taxon>
        <taxon>Fungi</taxon>
        <taxon>Dikarya</taxon>
        <taxon>Ascomycota</taxon>
        <taxon>Saccharomycotina</taxon>
        <taxon>Pichiomycetes</taxon>
        <taxon>Pichiales</taxon>
        <taxon>Pichiaceae</taxon>
        <taxon>Ogataea</taxon>
        <taxon>Ogataea/Candida clade</taxon>
    </lineage>
</organism>
<feature type="compositionally biased region" description="Acidic residues" evidence="8">
    <location>
        <begin position="392"/>
        <end position="411"/>
    </location>
</feature>
<dbReference type="PANTHER" id="PTHR19924">
    <property type="entry name" value="UTP15 U3 SMALL NUCLEOLAR RNA-ASSOCIATED PROTEIN 15 FAMILY MEMBER"/>
    <property type="match status" value="1"/>
</dbReference>
<feature type="region of interest" description="Disordered" evidence="8">
    <location>
        <begin position="386"/>
        <end position="509"/>
    </location>
</feature>
<feature type="compositionally biased region" description="Basic and acidic residues" evidence="8">
    <location>
        <begin position="658"/>
        <end position="670"/>
    </location>
</feature>
<feature type="compositionally biased region" description="Acidic residues" evidence="8">
    <location>
        <begin position="439"/>
        <end position="478"/>
    </location>
</feature>
<dbReference type="InterPro" id="IPR015943">
    <property type="entry name" value="WD40/YVTN_repeat-like_dom_sf"/>
</dbReference>
<reference evidence="9" key="1">
    <citation type="submission" date="2023-04" db="EMBL/GenBank/DDBJ databases">
        <title>Candida boidinii NBRC 10035.</title>
        <authorList>
            <person name="Ichikawa N."/>
            <person name="Sato H."/>
            <person name="Tonouchi N."/>
        </authorList>
    </citation>
    <scope>NUCLEOTIDE SEQUENCE</scope>
    <source>
        <strain evidence="9">NBRC 10035</strain>
    </source>
</reference>
<protein>
    <recommendedName>
        <fullName evidence="6">WD repeat-containing protein JIP5</fullName>
    </recommendedName>
    <alternativeName>
        <fullName evidence="7">WD repeat-containing protein jip5</fullName>
    </alternativeName>
</protein>